<keyword evidence="1" id="KW-0802">TPR repeat</keyword>
<feature type="repeat" description="TPR" evidence="1">
    <location>
        <begin position="86"/>
        <end position="119"/>
    </location>
</feature>
<dbReference type="InterPro" id="IPR011990">
    <property type="entry name" value="TPR-like_helical_dom_sf"/>
</dbReference>
<accession>A0A5B8VES9</accession>
<dbReference type="OrthoDB" id="5509356at2"/>
<dbReference type="GO" id="GO:0032259">
    <property type="term" value="P:methylation"/>
    <property type="evidence" value="ECO:0007669"/>
    <property type="project" value="UniProtKB-KW"/>
</dbReference>
<dbReference type="PROSITE" id="PS50005">
    <property type="entry name" value="TPR"/>
    <property type="match status" value="1"/>
</dbReference>
<keyword evidence="2" id="KW-0808">Transferase</keyword>
<dbReference type="Proteomes" id="UP000321533">
    <property type="component" value="Chromosome"/>
</dbReference>
<dbReference type="InterPro" id="IPR019734">
    <property type="entry name" value="TPR_rpt"/>
</dbReference>
<dbReference type="KEGG" id="pgin:FRZ67_20160"/>
<dbReference type="RefSeq" id="WP_147192378.1">
    <property type="nucleotide sequence ID" value="NZ_CP042435.1"/>
</dbReference>
<keyword evidence="3" id="KW-1185">Reference proteome</keyword>
<evidence type="ECO:0000256" key="1">
    <source>
        <dbReference type="PROSITE-ProRule" id="PRU00339"/>
    </source>
</evidence>
<organism evidence="2 3">
    <name type="scientific">Panacibacter ginsenosidivorans</name>
    <dbReference type="NCBI Taxonomy" id="1813871"/>
    <lineage>
        <taxon>Bacteria</taxon>
        <taxon>Pseudomonadati</taxon>
        <taxon>Bacteroidota</taxon>
        <taxon>Chitinophagia</taxon>
        <taxon>Chitinophagales</taxon>
        <taxon>Chitinophagaceae</taxon>
        <taxon>Panacibacter</taxon>
    </lineage>
</organism>
<evidence type="ECO:0000313" key="2">
    <source>
        <dbReference type="EMBL" id="QEC69501.1"/>
    </source>
</evidence>
<dbReference type="SMART" id="SM00028">
    <property type="entry name" value="TPR"/>
    <property type="match status" value="1"/>
</dbReference>
<dbReference type="Pfam" id="PF13181">
    <property type="entry name" value="TPR_8"/>
    <property type="match status" value="1"/>
</dbReference>
<evidence type="ECO:0000313" key="3">
    <source>
        <dbReference type="Proteomes" id="UP000321533"/>
    </source>
</evidence>
<gene>
    <name evidence="2" type="ORF">FRZ67_20160</name>
</gene>
<dbReference type="Gene3D" id="1.25.40.10">
    <property type="entry name" value="Tetratricopeptide repeat domain"/>
    <property type="match status" value="1"/>
</dbReference>
<name>A0A5B8VES9_9BACT</name>
<dbReference type="EMBL" id="CP042435">
    <property type="protein sequence ID" value="QEC69501.1"/>
    <property type="molecule type" value="Genomic_DNA"/>
</dbReference>
<dbReference type="SUPFAM" id="SSF48452">
    <property type="entry name" value="TPR-like"/>
    <property type="match status" value="1"/>
</dbReference>
<sequence>MQFDPNNKVIQLCAKGMEMEAAQKPDEAKALFLQAWNEASNDFEKFTAAHYVARHQSTTEDKLEWDKTALSFALKIDDGSMEAHYPSLYLNIAKCYEDLKDFDNAKKNYETALSYSIHLPDNGYGKMIRSGINNGIQRVHER</sequence>
<dbReference type="AlphaFoldDB" id="A0A5B8VES9"/>
<protein>
    <submittedName>
        <fullName evidence="2">rRNA adenine methyltransferase</fullName>
    </submittedName>
</protein>
<proteinExistence type="predicted"/>
<keyword evidence="2" id="KW-0489">Methyltransferase</keyword>
<dbReference type="GO" id="GO:0008168">
    <property type="term" value="F:methyltransferase activity"/>
    <property type="evidence" value="ECO:0007669"/>
    <property type="project" value="UniProtKB-KW"/>
</dbReference>
<reference evidence="2 3" key="1">
    <citation type="journal article" date="2016" name="Int. J. Syst. Evol. Microbiol.">
        <title>Panacibacter ginsenosidivorans gen. nov., sp. nov., with ginsenoside converting activity isolated from soil of a ginseng field.</title>
        <authorList>
            <person name="Siddiqi M.Z."/>
            <person name="Muhammad Shafi S."/>
            <person name="Choi K.D."/>
            <person name="Im W.T."/>
        </authorList>
    </citation>
    <scope>NUCLEOTIDE SEQUENCE [LARGE SCALE GENOMIC DNA]</scope>
    <source>
        <strain evidence="2 3">Gsoil1550</strain>
    </source>
</reference>